<name>A0AA39VA05_9LECA</name>
<reference evidence="1" key="1">
    <citation type="submission" date="2023-03" db="EMBL/GenBank/DDBJ databases">
        <title>Complete genome of Cladonia borealis.</title>
        <authorList>
            <person name="Park H."/>
        </authorList>
    </citation>
    <scope>NUCLEOTIDE SEQUENCE</scope>
    <source>
        <strain evidence="1">ANT050790</strain>
    </source>
</reference>
<evidence type="ECO:0000313" key="1">
    <source>
        <dbReference type="EMBL" id="KAK0517110.1"/>
    </source>
</evidence>
<keyword evidence="2" id="KW-1185">Reference proteome</keyword>
<dbReference type="EMBL" id="JAFEKC020000001">
    <property type="protein sequence ID" value="KAK0517110.1"/>
    <property type="molecule type" value="Genomic_DNA"/>
</dbReference>
<organism evidence="1 2">
    <name type="scientific">Cladonia borealis</name>
    <dbReference type="NCBI Taxonomy" id="184061"/>
    <lineage>
        <taxon>Eukaryota</taxon>
        <taxon>Fungi</taxon>
        <taxon>Dikarya</taxon>
        <taxon>Ascomycota</taxon>
        <taxon>Pezizomycotina</taxon>
        <taxon>Lecanoromycetes</taxon>
        <taxon>OSLEUM clade</taxon>
        <taxon>Lecanoromycetidae</taxon>
        <taxon>Lecanorales</taxon>
        <taxon>Lecanorineae</taxon>
        <taxon>Cladoniaceae</taxon>
        <taxon>Cladonia</taxon>
    </lineage>
</organism>
<protein>
    <submittedName>
        <fullName evidence="1">Uncharacterized protein</fullName>
    </submittedName>
</protein>
<dbReference type="AlphaFoldDB" id="A0AA39VA05"/>
<accession>A0AA39VA05</accession>
<gene>
    <name evidence="1" type="ORF">JMJ35_000265</name>
</gene>
<dbReference type="Proteomes" id="UP001166286">
    <property type="component" value="Unassembled WGS sequence"/>
</dbReference>
<proteinExistence type="predicted"/>
<comment type="caution">
    <text evidence="1">The sequence shown here is derived from an EMBL/GenBank/DDBJ whole genome shotgun (WGS) entry which is preliminary data.</text>
</comment>
<sequence length="187" mass="21575">MSLPSNHNTTVWMDLILNKEQHSETPALPITNTAAAPVAWFLRLPLEIREQIYSYLIDHYPKYHGSVREFGYSTDVRPRRFVIEQIVKALAHAPALKTVSIGWNDIIGWGDWDVKYLCLLPLEKLPVRCVVESVDLTLPLIMDYGLYRSWVLKQTREPSQNPSIDLHRLNEHGLKKLDNFLTEIASK</sequence>
<evidence type="ECO:0000313" key="2">
    <source>
        <dbReference type="Proteomes" id="UP001166286"/>
    </source>
</evidence>